<dbReference type="InterPro" id="IPR004167">
    <property type="entry name" value="PSBD"/>
</dbReference>
<dbReference type="Gene3D" id="3.30.559.10">
    <property type="entry name" value="Chloramphenicol acetyltransferase-like domain"/>
    <property type="match status" value="1"/>
</dbReference>
<dbReference type="EMBL" id="JACHGJ010000004">
    <property type="protein sequence ID" value="MBB6480674.1"/>
    <property type="molecule type" value="Genomic_DNA"/>
</dbReference>
<dbReference type="InterPro" id="IPR011053">
    <property type="entry name" value="Single_hybrid_motif"/>
</dbReference>
<dbReference type="PROSITE" id="PS00189">
    <property type="entry name" value="LIPOYL"/>
    <property type="match status" value="1"/>
</dbReference>
<dbReference type="EC" id="2.3.1.-" evidence="7"/>
<evidence type="ECO:0000256" key="6">
    <source>
        <dbReference type="ARBA" id="ARBA00023315"/>
    </source>
</evidence>
<evidence type="ECO:0000313" key="11">
    <source>
        <dbReference type="EMBL" id="MBB6480674.1"/>
    </source>
</evidence>
<dbReference type="RefSeq" id="WP_184746943.1">
    <property type="nucleotide sequence ID" value="NZ_JACHGJ010000004.1"/>
</dbReference>
<keyword evidence="4 7" id="KW-0808">Transferase</keyword>
<dbReference type="AlphaFoldDB" id="A0A841R656"/>
<dbReference type="PANTHER" id="PTHR43178">
    <property type="entry name" value="DIHYDROLIPOAMIDE ACETYLTRANSFERASE COMPONENT OF PYRUVATE DEHYDROGENASE COMPLEX"/>
    <property type="match status" value="1"/>
</dbReference>
<dbReference type="Proteomes" id="UP000587760">
    <property type="component" value="Unassembled WGS sequence"/>
</dbReference>
<dbReference type="SUPFAM" id="SSF52777">
    <property type="entry name" value="CoA-dependent acyltransferases"/>
    <property type="match status" value="1"/>
</dbReference>
<comment type="subunit">
    <text evidence="3">Forms a 24-polypeptide structural core with octahedral symmetry.</text>
</comment>
<keyword evidence="12" id="KW-1185">Reference proteome</keyword>
<dbReference type="PROSITE" id="PS50968">
    <property type="entry name" value="BIOTINYL_LIPOYL"/>
    <property type="match status" value="1"/>
</dbReference>
<feature type="domain" description="Lipoyl-binding" evidence="9">
    <location>
        <begin position="2"/>
        <end position="77"/>
    </location>
</feature>
<proteinExistence type="inferred from homology"/>
<dbReference type="InterPro" id="IPR001078">
    <property type="entry name" value="2-oxoacid_DH_actylTfrase"/>
</dbReference>
<evidence type="ECO:0000256" key="3">
    <source>
        <dbReference type="ARBA" id="ARBA00011484"/>
    </source>
</evidence>
<dbReference type="CDD" id="cd06849">
    <property type="entry name" value="lipoyl_domain"/>
    <property type="match status" value="1"/>
</dbReference>
<dbReference type="SUPFAM" id="SSF47005">
    <property type="entry name" value="Peripheral subunit-binding domain of 2-oxo acid dehydrogenase complex"/>
    <property type="match status" value="1"/>
</dbReference>
<comment type="caution">
    <text evidence="11">The sequence shown here is derived from an EMBL/GenBank/DDBJ whole genome shotgun (WGS) entry which is preliminary data.</text>
</comment>
<feature type="domain" description="Peripheral subunit-binding (PSBD)" evidence="10">
    <location>
        <begin position="134"/>
        <end position="171"/>
    </location>
</feature>
<keyword evidence="6 7" id="KW-0012">Acyltransferase</keyword>
<evidence type="ECO:0000256" key="8">
    <source>
        <dbReference type="SAM" id="MobiDB-lite"/>
    </source>
</evidence>
<evidence type="ECO:0000256" key="2">
    <source>
        <dbReference type="ARBA" id="ARBA00007317"/>
    </source>
</evidence>
<dbReference type="PROSITE" id="PS51826">
    <property type="entry name" value="PSBD"/>
    <property type="match status" value="1"/>
</dbReference>
<dbReference type="GO" id="GO:0016407">
    <property type="term" value="F:acetyltransferase activity"/>
    <property type="evidence" value="ECO:0007669"/>
    <property type="project" value="TreeGrafter"/>
</dbReference>
<evidence type="ECO:0000313" key="12">
    <source>
        <dbReference type="Proteomes" id="UP000587760"/>
    </source>
</evidence>
<name>A0A841R656_9SPIO</name>
<feature type="region of interest" description="Disordered" evidence="8">
    <location>
        <begin position="81"/>
        <end position="122"/>
    </location>
</feature>
<comment type="cofactor">
    <cofactor evidence="1 7">
        <name>(R)-lipoate</name>
        <dbReference type="ChEBI" id="CHEBI:83088"/>
    </cofactor>
</comment>
<dbReference type="Gene3D" id="2.40.50.100">
    <property type="match status" value="1"/>
</dbReference>
<dbReference type="Pfam" id="PF00364">
    <property type="entry name" value="Biotin_lipoyl"/>
    <property type="match status" value="1"/>
</dbReference>
<dbReference type="GO" id="GO:0031405">
    <property type="term" value="F:lipoic acid binding"/>
    <property type="evidence" value="ECO:0007669"/>
    <property type="project" value="TreeGrafter"/>
</dbReference>
<dbReference type="InterPro" id="IPR000089">
    <property type="entry name" value="Biotin_lipoyl"/>
</dbReference>
<accession>A0A841R656</accession>
<gene>
    <name evidence="11" type="ORF">HNR50_002347</name>
</gene>
<dbReference type="Pfam" id="PF00198">
    <property type="entry name" value="2-oxoacid_dh"/>
    <property type="match status" value="1"/>
</dbReference>
<evidence type="ECO:0000256" key="1">
    <source>
        <dbReference type="ARBA" id="ARBA00001938"/>
    </source>
</evidence>
<dbReference type="InterPro" id="IPR036625">
    <property type="entry name" value="E3-bd_dom_sf"/>
</dbReference>
<protein>
    <recommendedName>
        <fullName evidence="7">Dihydrolipoamide acetyltransferase component of pyruvate dehydrogenase complex</fullName>
        <ecNumber evidence="7">2.3.1.-</ecNumber>
    </recommendedName>
</protein>
<comment type="similarity">
    <text evidence="2 7">Belongs to the 2-oxoacid dehydrogenase family.</text>
</comment>
<dbReference type="InterPro" id="IPR050743">
    <property type="entry name" value="2-oxoacid_DH_E2_comp"/>
</dbReference>
<evidence type="ECO:0000256" key="5">
    <source>
        <dbReference type="ARBA" id="ARBA00022823"/>
    </source>
</evidence>
<reference evidence="11 12" key="1">
    <citation type="submission" date="2020-08" db="EMBL/GenBank/DDBJ databases">
        <title>Genomic Encyclopedia of Type Strains, Phase IV (KMG-IV): sequencing the most valuable type-strain genomes for metagenomic binning, comparative biology and taxonomic classification.</title>
        <authorList>
            <person name="Goeker M."/>
        </authorList>
    </citation>
    <scope>NUCLEOTIDE SEQUENCE [LARGE SCALE GENOMIC DNA]</scope>
    <source>
        <strain evidence="11 12">DSM 2461</strain>
    </source>
</reference>
<dbReference type="Gene3D" id="4.10.320.10">
    <property type="entry name" value="E3-binding domain"/>
    <property type="match status" value="1"/>
</dbReference>
<evidence type="ECO:0000256" key="4">
    <source>
        <dbReference type="ARBA" id="ARBA00022679"/>
    </source>
</evidence>
<keyword evidence="11" id="KW-0670">Pyruvate</keyword>
<sequence>MAEKVLMPKQGNSVESCIIVSWLKKEGEVVAVGDILCEVETDKATIEVESGFEGTLLKIFYEEDAEVPVHEMIALIGEPGEDISGFSAGGEEESPAENSPSASEGSKSPAAEPAQAAVQVPATQVAEAVEGKRAGSPRAMNLAAAKGIDIRTVAGSGPDGRVIERDILNLTKDYPSLSPAAIEELFKSGKPLPVKGSGIGGRVLLSDVQNSEAALQPSAPSAAGAYTAFPGPVEDIKVRGIRKITAERMFDSLATTAQLTLNSSADATAILALRKKIKNSDESMGLQKITINDMILYAVAKTLPKYPELNEHFFGDTIRRFEKVHLGCAVNTERGLLVPVIKDAGAYSLKGISEKGKELFGAAHAGKSNPDDLQGGTFTITNLGSMGIESFTPVLNKPEVGILGVCSVNLKPVERNGEVKFVPYMGLSLTIDHQAVDGAPGAAFLQELVKAIENIDLLTAV</sequence>
<evidence type="ECO:0000259" key="10">
    <source>
        <dbReference type="PROSITE" id="PS51826"/>
    </source>
</evidence>
<evidence type="ECO:0000259" key="9">
    <source>
        <dbReference type="PROSITE" id="PS50968"/>
    </source>
</evidence>
<organism evidence="11 12">
    <name type="scientific">Spirochaeta isovalerica</name>
    <dbReference type="NCBI Taxonomy" id="150"/>
    <lineage>
        <taxon>Bacteria</taxon>
        <taxon>Pseudomonadati</taxon>
        <taxon>Spirochaetota</taxon>
        <taxon>Spirochaetia</taxon>
        <taxon>Spirochaetales</taxon>
        <taxon>Spirochaetaceae</taxon>
        <taxon>Spirochaeta</taxon>
    </lineage>
</organism>
<dbReference type="SUPFAM" id="SSF51230">
    <property type="entry name" value="Single hybrid motif"/>
    <property type="match status" value="1"/>
</dbReference>
<dbReference type="InterPro" id="IPR003016">
    <property type="entry name" value="2-oxoA_DH_lipoyl-BS"/>
</dbReference>
<dbReference type="GO" id="GO:0005737">
    <property type="term" value="C:cytoplasm"/>
    <property type="evidence" value="ECO:0007669"/>
    <property type="project" value="TreeGrafter"/>
</dbReference>
<evidence type="ECO:0000256" key="7">
    <source>
        <dbReference type="RuleBase" id="RU003423"/>
    </source>
</evidence>
<dbReference type="InterPro" id="IPR023213">
    <property type="entry name" value="CAT-like_dom_sf"/>
</dbReference>
<dbReference type="PANTHER" id="PTHR43178:SF5">
    <property type="entry name" value="LIPOAMIDE ACYLTRANSFERASE COMPONENT OF BRANCHED-CHAIN ALPHA-KETO ACID DEHYDROGENASE COMPLEX, MITOCHONDRIAL"/>
    <property type="match status" value="1"/>
</dbReference>
<feature type="compositionally biased region" description="Low complexity" evidence="8">
    <location>
        <begin position="96"/>
        <end position="122"/>
    </location>
</feature>
<keyword evidence="5 7" id="KW-0450">Lipoyl</keyword>
<dbReference type="Pfam" id="PF02817">
    <property type="entry name" value="E3_binding"/>
    <property type="match status" value="1"/>
</dbReference>